<evidence type="ECO:0000313" key="3">
    <source>
        <dbReference type="EMBL" id="MBU7596831.1"/>
    </source>
</evidence>
<reference evidence="3" key="1">
    <citation type="submission" date="2021-06" db="EMBL/GenBank/DDBJ databases">
        <title>Sequencing of actinobacteria type strains.</title>
        <authorList>
            <person name="Nguyen G.-S."/>
            <person name="Wentzel A."/>
        </authorList>
    </citation>
    <scope>NUCLEOTIDE SEQUENCE</scope>
    <source>
        <strain evidence="3">P38-E01</strain>
    </source>
</reference>
<accession>A0A949JBM8</accession>
<evidence type="ECO:0000313" key="4">
    <source>
        <dbReference type="Proteomes" id="UP000694501"/>
    </source>
</evidence>
<dbReference type="EMBL" id="JAELVF020000001">
    <property type="protein sequence ID" value="MBU7596831.1"/>
    <property type="molecule type" value="Genomic_DNA"/>
</dbReference>
<proteinExistence type="predicted"/>
<protein>
    <submittedName>
        <fullName evidence="3">M48 family metallopeptidase</fullName>
    </submittedName>
</protein>
<feature type="region of interest" description="Disordered" evidence="1">
    <location>
        <begin position="1"/>
        <end position="30"/>
    </location>
</feature>
<organism evidence="3 4">
    <name type="scientific">Streptomyces tardus</name>
    <dbReference type="NCBI Taxonomy" id="2780544"/>
    <lineage>
        <taxon>Bacteria</taxon>
        <taxon>Bacillati</taxon>
        <taxon>Actinomycetota</taxon>
        <taxon>Actinomycetes</taxon>
        <taxon>Kitasatosporales</taxon>
        <taxon>Streptomycetaceae</taxon>
        <taxon>Streptomyces</taxon>
    </lineage>
</organism>
<feature type="domain" description="YgjP-like metallopeptidase" evidence="2">
    <location>
        <begin position="57"/>
        <end position="272"/>
    </location>
</feature>
<dbReference type="Proteomes" id="UP000694501">
    <property type="component" value="Unassembled WGS sequence"/>
</dbReference>
<sequence length="284" mass="32344">MCRATSRTTDRRETCEGTDSADGYGGIVDQRSDQLTDGQRAVFDGREATVSVTRERRRLGLTIERDGRLVVRTPLGAGFDAVDRFVRENRRWIDAKLELWRRHRPLNSAPRLAEGELFRYLGREYRLALTEASAPPAPVRLVAGQFLLDARVAEDPVLARAHLRRWYREAGADWSRGRLQPWAGRMEVAEPRLVVRDVGKRWGTYRAAPEPGGSPGVMALHWGLFQLPPRLIDYVIAHELAHIRVSGHGPDYWRLLRRAIPECESLKAELDEMGRHVWLGDLGR</sequence>
<dbReference type="InterPro" id="IPR002725">
    <property type="entry name" value="YgjP-like_metallopeptidase"/>
</dbReference>
<dbReference type="Gene3D" id="3.30.2010.10">
    <property type="entry name" value="Metalloproteases ('zincins'), catalytic domain"/>
    <property type="match status" value="1"/>
</dbReference>
<dbReference type="AlphaFoldDB" id="A0A949JBM8"/>
<comment type="caution">
    <text evidence="3">The sequence shown here is derived from an EMBL/GenBank/DDBJ whole genome shotgun (WGS) entry which is preliminary data.</text>
</comment>
<dbReference type="PANTHER" id="PTHR30399">
    <property type="entry name" value="UNCHARACTERIZED PROTEIN YGJP"/>
    <property type="match status" value="1"/>
</dbReference>
<dbReference type="Pfam" id="PF01863">
    <property type="entry name" value="YgjP-like"/>
    <property type="match status" value="1"/>
</dbReference>
<name>A0A949JBM8_9ACTN</name>
<keyword evidence="4" id="KW-1185">Reference proteome</keyword>
<evidence type="ECO:0000259" key="2">
    <source>
        <dbReference type="Pfam" id="PF01863"/>
    </source>
</evidence>
<evidence type="ECO:0000256" key="1">
    <source>
        <dbReference type="SAM" id="MobiDB-lite"/>
    </source>
</evidence>
<dbReference type="InterPro" id="IPR053136">
    <property type="entry name" value="UTP_pyrophosphatase-like"/>
</dbReference>
<dbReference type="CDD" id="cd07344">
    <property type="entry name" value="M48_yhfN_like"/>
    <property type="match status" value="1"/>
</dbReference>
<dbReference type="PANTHER" id="PTHR30399:SF1">
    <property type="entry name" value="UTP PYROPHOSPHATASE"/>
    <property type="match status" value="1"/>
</dbReference>
<gene>
    <name evidence="3" type="ORF">JGS22_004060</name>
</gene>